<feature type="compositionally biased region" description="Low complexity" evidence="1">
    <location>
        <begin position="158"/>
        <end position="171"/>
    </location>
</feature>
<feature type="compositionally biased region" description="Low complexity" evidence="1">
    <location>
        <begin position="119"/>
        <end position="128"/>
    </location>
</feature>
<organism evidence="2 3">
    <name type="scientific">Tigriopus californicus</name>
    <name type="common">Marine copepod</name>
    <dbReference type="NCBI Taxonomy" id="6832"/>
    <lineage>
        <taxon>Eukaryota</taxon>
        <taxon>Metazoa</taxon>
        <taxon>Ecdysozoa</taxon>
        <taxon>Arthropoda</taxon>
        <taxon>Crustacea</taxon>
        <taxon>Multicrustacea</taxon>
        <taxon>Hexanauplia</taxon>
        <taxon>Copepoda</taxon>
        <taxon>Harpacticoida</taxon>
        <taxon>Harpacticidae</taxon>
        <taxon>Tigriopus</taxon>
    </lineage>
</organism>
<proteinExistence type="predicted"/>
<comment type="caution">
    <text evidence="2">The sequence shown here is derived from an EMBL/GenBank/DDBJ whole genome shotgun (WGS) entry which is preliminary data.</text>
</comment>
<feature type="non-terminal residue" evidence="2">
    <location>
        <position position="426"/>
    </location>
</feature>
<evidence type="ECO:0000313" key="3">
    <source>
        <dbReference type="Proteomes" id="UP000318571"/>
    </source>
</evidence>
<sequence length="426" mass="46240">MGVIASRVQSSGVNQHHQRLSDNSMSNPMVVKGSMSGKGRTFQDVPTVIYPDLEDDHSSEMSVETTSLFTQTSGSSVNNNTASPAFSNNLGLDNGTCSVSHSKEGQVFPLARSESGHLKVVSKSSSSKPGHRRSTTSSTSPQRRHRRHRRRSAKVTGSISGSPSSSASSTSDEADLTANGRSQGVEKSPGSLNSGLSEEMKTAGPQRLSRPRRSAKRSKSQRNRLQANANTVNEAWLSHPSMFHGSNNMPRVASTGCIMDLANLQIQDGFHPAIPSPALTPTGRASKLKPLPITGKGGKIFDHPAIVLPQDIEGRELREFGSGCRKRRRPKLQRQLSLIDLEYEIEEFSIHGSLRNSTDNRSSRSPLHHRSDQNLRAAAKTTKTVAIPSSQGSVDIDDQTRFNFTSNAIEKFSEIGQIQASQTLQH</sequence>
<name>A0A553P077_TIGCA</name>
<dbReference type="EMBL" id="VCGU01000009">
    <property type="protein sequence ID" value="TRY71096.1"/>
    <property type="molecule type" value="Genomic_DNA"/>
</dbReference>
<evidence type="ECO:0000313" key="2">
    <source>
        <dbReference type="EMBL" id="TRY71096.1"/>
    </source>
</evidence>
<gene>
    <name evidence="2" type="ORF">TCAL_06533</name>
</gene>
<dbReference type="Proteomes" id="UP000318571">
    <property type="component" value="Chromosome 9"/>
</dbReference>
<reference evidence="2 3" key="1">
    <citation type="journal article" date="2018" name="Nat. Ecol. Evol.">
        <title>Genomic signatures of mitonuclear coevolution across populations of Tigriopus californicus.</title>
        <authorList>
            <person name="Barreto F.S."/>
            <person name="Watson E.T."/>
            <person name="Lima T.G."/>
            <person name="Willett C.S."/>
            <person name="Edmands S."/>
            <person name="Li W."/>
            <person name="Burton R.S."/>
        </authorList>
    </citation>
    <scope>NUCLEOTIDE SEQUENCE [LARGE SCALE GENOMIC DNA]</scope>
    <source>
        <strain evidence="2 3">San Diego</strain>
    </source>
</reference>
<feature type="compositionally biased region" description="Polar residues" evidence="1">
    <location>
        <begin position="354"/>
        <end position="365"/>
    </location>
</feature>
<feature type="region of interest" description="Disordered" evidence="1">
    <location>
        <begin position="1"/>
        <end position="28"/>
    </location>
</feature>
<feature type="compositionally biased region" description="Polar residues" evidence="1">
    <location>
        <begin position="7"/>
        <end position="27"/>
    </location>
</feature>
<feature type="compositionally biased region" description="Basic residues" evidence="1">
    <location>
        <begin position="142"/>
        <end position="153"/>
    </location>
</feature>
<feature type="compositionally biased region" description="Basic residues" evidence="1">
    <location>
        <begin position="209"/>
        <end position="222"/>
    </location>
</feature>
<feature type="region of interest" description="Disordered" evidence="1">
    <location>
        <begin position="354"/>
        <end position="373"/>
    </location>
</feature>
<dbReference type="AlphaFoldDB" id="A0A553P077"/>
<feature type="region of interest" description="Disordered" evidence="1">
    <location>
        <begin position="109"/>
        <end position="233"/>
    </location>
</feature>
<feature type="compositionally biased region" description="Polar residues" evidence="1">
    <location>
        <begin position="60"/>
        <end position="82"/>
    </location>
</feature>
<evidence type="ECO:0000256" key="1">
    <source>
        <dbReference type="SAM" id="MobiDB-lite"/>
    </source>
</evidence>
<protein>
    <submittedName>
        <fullName evidence="2">Uncharacterized protein</fullName>
    </submittedName>
</protein>
<feature type="region of interest" description="Disordered" evidence="1">
    <location>
        <begin position="56"/>
        <end position="82"/>
    </location>
</feature>
<keyword evidence="3" id="KW-1185">Reference proteome</keyword>
<accession>A0A553P077</accession>